<sequence>MSWSLCMVVSGHSQGHTPKEADRAVEPGGKVERRQQNLGAGGGSGSQDQNHKPALDVLDRGGNVSVWVKHGSLP</sequence>
<accession>A0ACC0CIK9</accession>
<dbReference type="Proteomes" id="UP001497680">
    <property type="component" value="Unassembled WGS sequence"/>
</dbReference>
<comment type="caution">
    <text evidence="1">The sequence shown here is derived from an EMBL/GenBank/DDBJ whole genome shotgun (WGS) entry which is preliminary data.</text>
</comment>
<keyword evidence="2" id="KW-1185">Reference proteome</keyword>
<evidence type="ECO:0000313" key="1">
    <source>
        <dbReference type="EMBL" id="KAI6080239.1"/>
    </source>
</evidence>
<reference evidence="1 2" key="1">
    <citation type="journal article" date="2022" name="New Phytol.">
        <title>Ecological generalism drives hyperdiversity of secondary metabolite gene clusters in xylarialean endophytes.</title>
        <authorList>
            <person name="Franco M.E.E."/>
            <person name="Wisecaver J.H."/>
            <person name="Arnold A.E."/>
            <person name="Ju Y.M."/>
            <person name="Slot J.C."/>
            <person name="Ahrendt S."/>
            <person name="Moore L.P."/>
            <person name="Eastman K.E."/>
            <person name="Scott K."/>
            <person name="Konkel Z."/>
            <person name="Mondo S.J."/>
            <person name="Kuo A."/>
            <person name="Hayes R.D."/>
            <person name="Haridas S."/>
            <person name="Andreopoulos B."/>
            <person name="Riley R."/>
            <person name="LaButti K."/>
            <person name="Pangilinan J."/>
            <person name="Lipzen A."/>
            <person name="Amirebrahimi M."/>
            <person name="Yan J."/>
            <person name="Adam C."/>
            <person name="Keymanesh K."/>
            <person name="Ng V."/>
            <person name="Louie K."/>
            <person name="Northen T."/>
            <person name="Drula E."/>
            <person name="Henrissat B."/>
            <person name="Hsieh H.M."/>
            <person name="Youens-Clark K."/>
            <person name="Lutzoni F."/>
            <person name="Miadlikowska J."/>
            <person name="Eastwood D.C."/>
            <person name="Hamelin R.C."/>
            <person name="Grigoriev I.V."/>
            <person name="U'Ren J.M."/>
        </authorList>
    </citation>
    <scope>NUCLEOTIDE SEQUENCE [LARGE SCALE GENOMIC DNA]</scope>
    <source>
        <strain evidence="1 2">ER1909</strain>
    </source>
</reference>
<name>A0ACC0CIK9_9PEZI</name>
<gene>
    <name evidence="1" type="ORF">F4821DRAFT_266085</name>
</gene>
<organism evidence="1 2">
    <name type="scientific">Hypoxylon rubiginosum</name>
    <dbReference type="NCBI Taxonomy" id="110542"/>
    <lineage>
        <taxon>Eukaryota</taxon>
        <taxon>Fungi</taxon>
        <taxon>Dikarya</taxon>
        <taxon>Ascomycota</taxon>
        <taxon>Pezizomycotina</taxon>
        <taxon>Sordariomycetes</taxon>
        <taxon>Xylariomycetidae</taxon>
        <taxon>Xylariales</taxon>
        <taxon>Hypoxylaceae</taxon>
        <taxon>Hypoxylon</taxon>
    </lineage>
</organism>
<dbReference type="EMBL" id="MU394465">
    <property type="protein sequence ID" value="KAI6080239.1"/>
    <property type="molecule type" value="Genomic_DNA"/>
</dbReference>
<proteinExistence type="predicted"/>
<protein>
    <submittedName>
        <fullName evidence="1">Uncharacterized protein</fullName>
    </submittedName>
</protein>
<evidence type="ECO:0000313" key="2">
    <source>
        <dbReference type="Proteomes" id="UP001497680"/>
    </source>
</evidence>